<dbReference type="Proteomes" id="UP000054324">
    <property type="component" value="Unassembled WGS sequence"/>
</dbReference>
<dbReference type="EMBL" id="KL596628">
    <property type="protein sequence ID" value="KER33076.1"/>
    <property type="molecule type" value="Genomic_DNA"/>
</dbReference>
<sequence>MGVQKRAASVPDVSRLLQAQLHYLWRQHCSTNKRWDPPIVILLTYRFCIASGGEERSVKIDETCQPYIPCTTNATITRWDIGENEFSVLSVRVIDYFIGIAVSVLVQLKDRLPVDGTTNCVYKIKCNDCTKIYIGLTGNSTPESVSISDPLTDHPAR</sequence>
<dbReference type="KEGG" id="ovi:T265_00974"/>
<dbReference type="RefSeq" id="XP_009163153.1">
    <property type="nucleotide sequence ID" value="XM_009164889.1"/>
</dbReference>
<protein>
    <submittedName>
        <fullName evidence="1">Uncharacterized protein</fullName>
    </submittedName>
</protein>
<name>A0A075A137_OPIVI</name>
<accession>A0A075A137</accession>
<evidence type="ECO:0000313" key="2">
    <source>
        <dbReference type="Proteomes" id="UP000054324"/>
    </source>
</evidence>
<reference evidence="1 2" key="1">
    <citation type="submission" date="2013-11" db="EMBL/GenBank/DDBJ databases">
        <title>Opisthorchis viverrini - life in the bile duct.</title>
        <authorList>
            <person name="Young N.D."/>
            <person name="Nagarajan N."/>
            <person name="Lin S.J."/>
            <person name="Korhonen P.K."/>
            <person name="Jex A.R."/>
            <person name="Hall R.S."/>
            <person name="Safavi-Hemami H."/>
            <person name="Kaewkong W."/>
            <person name="Bertrand D."/>
            <person name="Gao S."/>
            <person name="Seet Q."/>
            <person name="Wongkham S."/>
            <person name="Teh B.T."/>
            <person name="Wongkham C."/>
            <person name="Intapan P.M."/>
            <person name="Maleewong W."/>
            <person name="Yang X."/>
            <person name="Hu M."/>
            <person name="Wang Z."/>
            <person name="Hofmann A."/>
            <person name="Sternberg P.W."/>
            <person name="Tan P."/>
            <person name="Wang J."/>
            <person name="Gasser R.B."/>
        </authorList>
    </citation>
    <scope>NUCLEOTIDE SEQUENCE [LARGE SCALE GENOMIC DNA]</scope>
</reference>
<evidence type="ECO:0000313" key="1">
    <source>
        <dbReference type="EMBL" id="KER33076.1"/>
    </source>
</evidence>
<keyword evidence="2" id="KW-1185">Reference proteome</keyword>
<dbReference type="AlphaFoldDB" id="A0A075A137"/>
<dbReference type="CTD" id="20315162"/>
<dbReference type="GeneID" id="20315162"/>
<organism evidence="1 2">
    <name type="scientific">Opisthorchis viverrini</name>
    <name type="common">Southeast Asian liver fluke</name>
    <dbReference type="NCBI Taxonomy" id="6198"/>
    <lineage>
        <taxon>Eukaryota</taxon>
        <taxon>Metazoa</taxon>
        <taxon>Spiralia</taxon>
        <taxon>Lophotrochozoa</taxon>
        <taxon>Platyhelminthes</taxon>
        <taxon>Trematoda</taxon>
        <taxon>Digenea</taxon>
        <taxon>Opisthorchiida</taxon>
        <taxon>Opisthorchiata</taxon>
        <taxon>Opisthorchiidae</taxon>
        <taxon>Opisthorchis</taxon>
    </lineage>
</organism>
<proteinExistence type="predicted"/>
<gene>
    <name evidence="1" type="ORF">T265_00974</name>
</gene>